<dbReference type="HOGENOM" id="CLU_2013079_0_0_9"/>
<dbReference type="InterPro" id="IPR032710">
    <property type="entry name" value="NTF2-like_dom_sf"/>
</dbReference>
<dbReference type="SUPFAM" id="SSF54427">
    <property type="entry name" value="NTF2-like"/>
    <property type="match status" value="1"/>
</dbReference>
<evidence type="ECO:0000259" key="1">
    <source>
        <dbReference type="Pfam" id="PF13577"/>
    </source>
</evidence>
<feature type="domain" description="SnoaL-like" evidence="1">
    <location>
        <begin position="5"/>
        <end position="121"/>
    </location>
</feature>
<dbReference type="InterPro" id="IPR037401">
    <property type="entry name" value="SnoaL-like"/>
</dbReference>
<evidence type="ECO:0000313" key="3">
    <source>
        <dbReference type="Proteomes" id="UP000005444"/>
    </source>
</evidence>
<protein>
    <recommendedName>
        <fullName evidence="1">SnoaL-like domain-containing protein</fullName>
    </recommendedName>
</protein>
<reference evidence="2 3" key="1">
    <citation type="journal article" date="2012" name="J. Bacteriol.">
        <title>Complete Genome Sequence of the Beer Spoilage Organism Pediococcus claussenii ATCC BAA-344T.</title>
        <authorList>
            <person name="Pittet V."/>
            <person name="Abegunde T."/>
            <person name="Marfleet T."/>
            <person name="Haakensen M."/>
            <person name="Morrow K."/>
            <person name="Jayaprakash T."/>
            <person name="Schroeder K."/>
            <person name="Trost B."/>
            <person name="Byrns S."/>
            <person name="Bergsveinson J."/>
            <person name="Kusalik A."/>
            <person name="Ziola B."/>
        </authorList>
    </citation>
    <scope>NUCLEOTIDE SEQUENCE [LARGE SCALE GENOMIC DNA]</scope>
    <source>
        <strain evidence="2 3">ATCC BAA-344</strain>
    </source>
</reference>
<dbReference type="STRING" id="701521.PECL_403"/>
<dbReference type="Pfam" id="PF13577">
    <property type="entry name" value="SnoaL_4"/>
    <property type="match status" value="1"/>
</dbReference>
<dbReference type="Gene3D" id="3.10.450.50">
    <property type="match status" value="1"/>
</dbReference>
<name>G8PB80_PEDCP</name>
<dbReference type="EMBL" id="CP003137">
    <property type="protein sequence ID" value="AEV94709.1"/>
    <property type="molecule type" value="Genomic_DNA"/>
</dbReference>
<accession>G8PB80</accession>
<dbReference type="AlphaFoldDB" id="G8PB80"/>
<proteinExistence type="predicted"/>
<evidence type="ECO:0000313" key="2">
    <source>
        <dbReference type="EMBL" id="AEV94709.1"/>
    </source>
</evidence>
<sequence>MTAMENEIFQLLIKADELATERDIEGYRDLFISNGEILFNNRIIAGKDNIADFVAQTWDKEPVGSVHLLFNPLVLSDEGDSALITTRLLILDPSDNQIWNSTKITHTLVKRNSKWQYKKRKVE</sequence>
<keyword evidence="3" id="KW-1185">Reference proteome</keyword>
<dbReference type="Proteomes" id="UP000005444">
    <property type="component" value="Chromosome"/>
</dbReference>
<dbReference type="PATRIC" id="fig|701521.8.peg.381"/>
<gene>
    <name evidence="2" type="ordered locus">PECL_403</name>
</gene>
<dbReference type="KEGG" id="pce:PECL_403"/>
<organism evidence="2 3">
    <name type="scientific">Pediococcus claussenii (strain ATCC BAA-344 / DSM 14800 / JCM 18046 / KCTC 3811 / LMG 21948 / P06)</name>
    <dbReference type="NCBI Taxonomy" id="701521"/>
    <lineage>
        <taxon>Bacteria</taxon>
        <taxon>Bacillati</taxon>
        <taxon>Bacillota</taxon>
        <taxon>Bacilli</taxon>
        <taxon>Lactobacillales</taxon>
        <taxon>Lactobacillaceae</taxon>
        <taxon>Pediococcus</taxon>
    </lineage>
</organism>